<feature type="domain" description="Acyl-CoA thioesterase-like N-terminal HotDog" evidence="3">
    <location>
        <begin position="27"/>
        <end position="120"/>
    </location>
</feature>
<protein>
    <recommendedName>
        <fullName evidence="7">Acyl-CoA thioesterase II</fullName>
    </recommendedName>
</protein>
<comment type="caution">
    <text evidence="5">The sequence shown here is derived from an EMBL/GenBank/DDBJ whole genome shotgun (WGS) entry which is preliminary data.</text>
</comment>
<dbReference type="GO" id="GO:0047617">
    <property type="term" value="F:fatty acyl-CoA hydrolase activity"/>
    <property type="evidence" value="ECO:0007669"/>
    <property type="project" value="InterPro"/>
</dbReference>
<evidence type="ECO:0000259" key="4">
    <source>
        <dbReference type="Pfam" id="PF20789"/>
    </source>
</evidence>
<evidence type="ECO:0008006" key="7">
    <source>
        <dbReference type="Google" id="ProtNLM"/>
    </source>
</evidence>
<evidence type="ECO:0000313" key="6">
    <source>
        <dbReference type="Proteomes" id="UP000293360"/>
    </source>
</evidence>
<dbReference type="InterPro" id="IPR003703">
    <property type="entry name" value="Acyl_CoA_thio"/>
</dbReference>
<comment type="similarity">
    <text evidence="1">Belongs to the C/M/P thioester hydrolase family.</text>
</comment>
<dbReference type="PANTHER" id="PTHR11066:SF35">
    <property type="entry name" value="ACYL-COA THIOESTERASE II"/>
    <property type="match status" value="1"/>
</dbReference>
<dbReference type="SUPFAM" id="SSF54637">
    <property type="entry name" value="Thioesterase/thiol ester dehydrase-isomerase"/>
    <property type="match status" value="2"/>
</dbReference>
<dbReference type="InterPro" id="IPR029069">
    <property type="entry name" value="HotDog_dom_sf"/>
</dbReference>
<evidence type="ECO:0000256" key="1">
    <source>
        <dbReference type="ARBA" id="ARBA00006538"/>
    </source>
</evidence>
<dbReference type="CDD" id="cd03444">
    <property type="entry name" value="Thioesterase_II_repeat1"/>
    <property type="match status" value="1"/>
</dbReference>
<keyword evidence="6" id="KW-1185">Reference proteome</keyword>
<dbReference type="InterPro" id="IPR049449">
    <property type="entry name" value="TesB_ACOT8-like_N"/>
</dbReference>
<evidence type="ECO:0000256" key="2">
    <source>
        <dbReference type="ARBA" id="ARBA00022801"/>
    </source>
</evidence>
<dbReference type="InterPro" id="IPR049450">
    <property type="entry name" value="ACOT8-like_C"/>
</dbReference>
<dbReference type="CDD" id="cd03445">
    <property type="entry name" value="Thioesterase_II_repeat2"/>
    <property type="match status" value="1"/>
</dbReference>
<accession>A0A4Q4TB56</accession>
<keyword evidence="2" id="KW-0378">Hydrolase</keyword>
<proteinExistence type="inferred from homology"/>
<dbReference type="AlphaFoldDB" id="A0A4Q4TB56"/>
<evidence type="ECO:0000313" key="5">
    <source>
        <dbReference type="EMBL" id="RYP03758.1"/>
    </source>
</evidence>
<gene>
    <name evidence="5" type="ORF">DL764_004933</name>
</gene>
<reference evidence="5 6" key="1">
    <citation type="submission" date="2018-06" db="EMBL/GenBank/DDBJ databases">
        <title>Complete Genomes of Monosporascus.</title>
        <authorList>
            <person name="Robinson A.J."/>
            <person name="Natvig D.O."/>
        </authorList>
    </citation>
    <scope>NUCLEOTIDE SEQUENCE [LARGE SCALE GENOMIC DNA]</scope>
    <source>
        <strain evidence="5 6">CBS 110550</strain>
    </source>
</reference>
<dbReference type="Proteomes" id="UP000293360">
    <property type="component" value="Unassembled WGS sequence"/>
</dbReference>
<sequence length="334" mass="36518">MASTIAEQVGVDQVTPGKDEYASTSLPIRMGNAAPIAYGGSAISVAVHAAAKTVPVTHKVYSVVGHFHGPASLDRKFKCIVTRTRDTRTFATRRVSVTQLQRQRDGSERERTCIELIADFHASEAEETLMAFSAPPLQRGGYAPPHRTPSRQTLSDELVRAGRMDTELSGAFAALFSAQERFFDLRFCRAGMSGQNLGVAKRAPTDQDALPITARTSAEWYRVREDQSLTDHGERSAAVAFLMDGGLSFLPLVHDHLGFEDAGAASSLDFALRFFVPDVDLGQWHLRERVAHAAGVGRSYAESRLFDEQGRLVVSMTQQSILRPPPPKKARPAL</sequence>
<dbReference type="GO" id="GO:0005782">
    <property type="term" value="C:peroxisomal matrix"/>
    <property type="evidence" value="ECO:0007669"/>
    <property type="project" value="UniProtKB-SubCell"/>
</dbReference>
<dbReference type="STRING" id="155417.A0A4Q4TB56"/>
<organism evidence="5 6">
    <name type="scientific">Monosporascus ibericus</name>
    <dbReference type="NCBI Taxonomy" id="155417"/>
    <lineage>
        <taxon>Eukaryota</taxon>
        <taxon>Fungi</taxon>
        <taxon>Dikarya</taxon>
        <taxon>Ascomycota</taxon>
        <taxon>Pezizomycotina</taxon>
        <taxon>Sordariomycetes</taxon>
        <taxon>Xylariomycetidae</taxon>
        <taxon>Xylariales</taxon>
        <taxon>Xylariales incertae sedis</taxon>
        <taxon>Monosporascus</taxon>
    </lineage>
</organism>
<dbReference type="GO" id="GO:0009062">
    <property type="term" value="P:fatty acid catabolic process"/>
    <property type="evidence" value="ECO:0007669"/>
    <property type="project" value="TreeGrafter"/>
</dbReference>
<dbReference type="InterPro" id="IPR042171">
    <property type="entry name" value="Acyl-CoA_hotdog"/>
</dbReference>
<dbReference type="EMBL" id="QJNU01000243">
    <property type="protein sequence ID" value="RYP03758.1"/>
    <property type="molecule type" value="Genomic_DNA"/>
</dbReference>
<name>A0A4Q4TB56_9PEZI</name>
<dbReference type="Gene3D" id="2.40.160.210">
    <property type="entry name" value="Acyl-CoA thioesterase, double hotdog domain"/>
    <property type="match status" value="1"/>
</dbReference>
<dbReference type="GO" id="GO:0006637">
    <property type="term" value="P:acyl-CoA metabolic process"/>
    <property type="evidence" value="ECO:0007669"/>
    <property type="project" value="InterPro"/>
</dbReference>
<dbReference type="PANTHER" id="PTHR11066">
    <property type="entry name" value="ACYL-COA THIOESTERASE"/>
    <property type="match status" value="1"/>
</dbReference>
<feature type="domain" description="Acyl-CoA thioesterase-like C-terminal" evidence="4">
    <location>
        <begin position="208"/>
        <end position="321"/>
    </location>
</feature>
<dbReference type="Pfam" id="PF13622">
    <property type="entry name" value="4HBT_3"/>
    <property type="match status" value="1"/>
</dbReference>
<dbReference type="OrthoDB" id="68328at2759"/>
<dbReference type="Pfam" id="PF20789">
    <property type="entry name" value="4HBT_3C"/>
    <property type="match status" value="1"/>
</dbReference>
<evidence type="ECO:0000259" key="3">
    <source>
        <dbReference type="Pfam" id="PF13622"/>
    </source>
</evidence>